<protein>
    <submittedName>
        <fullName evidence="2">Uncharacterized protein</fullName>
    </submittedName>
</protein>
<evidence type="ECO:0000313" key="2">
    <source>
        <dbReference type="EMBL" id="GFE64613.1"/>
    </source>
</evidence>
<feature type="coiled-coil region" evidence="1">
    <location>
        <begin position="7"/>
        <end position="51"/>
    </location>
</feature>
<reference evidence="2 3" key="1">
    <citation type="submission" date="2019-12" db="EMBL/GenBank/DDBJ databases">
        <title>Litoreibacter badius sp. nov., a novel bacteriochlorophyll a-containing bacterium in the genus Litoreibacter.</title>
        <authorList>
            <person name="Kanamuro M."/>
            <person name="Takabe Y."/>
            <person name="Mori K."/>
            <person name="Takaichi S."/>
            <person name="Hanada S."/>
        </authorList>
    </citation>
    <scope>NUCLEOTIDE SEQUENCE [LARGE SCALE GENOMIC DNA]</scope>
    <source>
        <strain evidence="2 3">K6</strain>
    </source>
</reference>
<gene>
    <name evidence="2" type="ORF">KIN_16870</name>
</gene>
<organism evidence="2 3">
    <name type="scientific">Litoreibacter roseus</name>
    <dbReference type="NCBI Taxonomy" id="2601869"/>
    <lineage>
        <taxon>Bacteria</taxon>
        <taxon>Pseudomonadati</taxon>
        <taxon>Pseudomonadota</taxon>
        <taxon>Alphaproteobacteria</taxon>
        <taxon>Rhodobacterales</taxon>
        <taxon>Roseobacteraceae</taxon>
        <taxon>Litoreibacter</taxon>
    </lineage>
</organism>
<sequence>MTTSEMKLVMREMLEELERQRAEAVRQAKRCKDMEKTYQRMRDDAEQLYRASLGNRTDV</sequence>
<evidence type="ECO:0000313" key="3">
    <source>
        <dbReference type="Proteomes" id="UP000436822"/>
    </source>
</evidence>
<keyword evidence="3" id="KW-1185">Reference proteome</keyword>
<dbReference type="EMBL" id="BLJE01000002">
    <property type="protein sequence ID" value="GFE64613.1"/>
    <property type="molecule type" value="Genomic_DNA"/>
</dbReference>
<comment type="caution">
    <text evidence="2">The sequence shown here is derived from an EMBL/GenBank/DDBJ whole genome shotgun (WGS) entry which is preliminary data.</text>
</comment>
<dbReference type="AlphaFoldDB" id="A0A6N6JE42"/>
<proteinExistence type="predicted"/>
<dbReference type="Proteomes" id="UP000436822">
    <property type="component" value="Unassembled WGS sequence"/>
</dbReference>
<evidence type="ECO:0000256" key="1">
    <source>
        <dbReference type="SAM" id="Coils"/>
    </source>
</evidence>
<name>A0A6N6JE42_9RHOB</name>
<accession>A0A6N6JE42</accession>
<keyword evidence="1" id="KW-0175">Coiled coil</keyword>